<name>A0A0V0WLA1_TRIPS</name>
<reference evidence="1 2" key="1">
    <citation type="submission" date="2015-01" db="EMBL/GenBank/DDBJ databases">
        <title>Evolution of Trichinella species and genotypes.</title>
        <authorList>
            <person name="Korhonen P.K."/>
            <person name="Edoardo P."/>
            <person name="Giuseppe L.R."/>
            <person name="Gasser R.B."/>
        </authorList>
    </citation>
    <scope>NUCLEOTIDE SEQUENCE [LARGE SCALE GENOMIC DNA]</scope>
    <source>
        <strain evidence="1">ISS141</strain>
    </source>
</reference>
<evidence type="ECO:0000313" key="1">
    <source>
        <dbReference type="EMBL" id="KRX76489.1"/>
    </source>
</evidence>
<dbReference type="AlphaFoldDB" id="A0A0V0WLA1"/>
<gene>
    <name evidence="1" type="ORF">T4E_7880</name>
</gene>
<protein>
    <submittedName>
        <fullName evidence="1">Uncharacterized protein</fullName>
    </submittedName>
</protein>
<accession>A0A0V0WLA1</accession>
<dbReference type="Proteomes" id="UP000054815">
    <property type="component" value="Unassembled WGS sequence"/>
</dbReference>
<comment type="caution">
    <text evidence="1">The sequence shown here is derived from an EMBL/GenBank/DDBJ whole genome shotgun (WGS) entry which is preliminary data.</text>
</comment>
<dbReference type="EMBL" id="JYDU01000940">
    <property type="protein sequence ID" value="KRX76489.1"/>
    <property type="molecule type" value="Genomic_DNA"/>
</dbReference>
<feature type="non-terminal residue" evidence="1">
    <location>
        <position position="121"/>
    </location>
</feature>
<sequence length="121" mass="13327">MLVAGVGHGPCERGEVFRAGCDVLVEWQFDRAATDHKIQLAGYSPKSSSGKARCATPATEAAVEFAFEQRQQQSNDHHDYHYDHDHDDLWQSCFTRATPAANASNSCHTLVVVVFVVCCSE</sequence>
<organism evidence="1 2">
    <name type="scientific">Trichinella pseudospiralis</name>
    <name type="common">Parasitic roundworm</name>
    <dbReference type="NCBI Taxonomy" id="6337"/>
    <lineage>
        <taxon>Eukaryota</taxon>
        <taxon>Metazoa</taxon>
        <taxon>Ecdysozoa</taxon>
        <taxon>Nematoda</taxon>
        <taxon>Enoplea</taxon>
        <taxon>Dorylaimia</taxon>
        <taxon>Trichinellida</taxon>
        <taxon>Trichinellidae</taxon>
        <taxon>Trichinella</taxon>
    </lineage>
</organism>
<proteinExistence type="predicted"/>
<evidence type="ECO:0000313" key="2">
    <source>
        <dbReference type="Proteomes" id="UP000054815"/>
    </source>
</evidence>